<dbReference type="NCBIfam" id="NF001372">
    <property type="entry name" value="PRK00278.1-4"/>
    <property type="match status" value="1"/>
</dbReference>
<comment type="pathway">
    <text evidence="2">Amino-acid biosynthesis; L-tryptophan biosynthesis; L-tryptophan from chorismate: step 4/5.</text>
</comment>
<dbReference type="NCBIfam" id="NF001377">
    <property type="entry name" value="PRK00278.2-4"/>
    <property type="match status" value="1"/>
</dbReference>
<dbReference type="EC" id="4.1.1.48" evidence="3"/>
<reference evidence="10 11" key="1">
    <citation type="submission" date="2019-07" db="EMBL/GenBank/DDBJ databases">
        <title>WGS assembly of Gossypium tomentosum.</title>
        <authorList>
            <person name="Chen Z.J."/>
            <person name="Sreedasyam A."/>
            <person name="Ando A."/>
            <person name="Song Q."/>
            <person name="De L."/>
            <person name="Hulse-Kemp A."/>
            <person name="Ding M."/>
            <person name="Ye W."/>
            <person name="Kirkbride R."/>
            <person name="Jenkins J."/>
            <person name="Plott C."/>
            <person name="Lovell J."/>
            <person name="Lin Y.-M."/>
            <person name="Vaughn R."/>
            <person name="Liu B."/>
            <person name="Li W."/>
            <person name="Simpson S."/>
            <person name="Scheffler B."/>
            <person name="Saski C."/>
            <person name="Grover C."/>
            <person name="Hu G."/>
            <person name="Conover J."/>
            <person name="Carlson J."/>
            <person name="Shu S."/>
            <person name="Boston L."/>
            <person name="Williams M."/>
            <person name="Peterson D."/>
            <person name="Mcgee K."/>
            <person name="Jones D."/>
            <person name="Wendel J."/>
            <person name="Stelly D."/>
            <person name="Grimwood J."/>
            <person name="Schmutz J."/>
        </authorList>
    </citation>
    <scope>NUCLEOTIDE SEQUENCE [LARGE SCALE GENOMIC DNA]</scope>
    <source>
        <strain evidence="10">7179.01</strain>
    </source>
</reference>
<dbReference type="HAMAP" id="MF_00134_B">
    <property type="entry name" value="IGPS_B"/>
    <property type="match status" value="1"/>
</dbReference>
<protein>
    <recommendedName>
        <fullName evidence="3">indole-3-glycerol-phosphate synthase</fullName>
        <ecNumber evidence="3">4.1.1.48</ecNumber>
    </recommendedName>
</protein>
<evidence type="ECO:0000256" key="8">
    <source>
        <dbReference type="ARBA" id="ARBA00023239"/>
    </source>
</evidence>
<dbReference type="InterPro" id="IPR045186">
    <property type="entry name" value="Indole-3-glycerol_P_synth"/>
</dbReference>
<dbReference type="PROSITE" id="PS00614">
    <property type="entry name" value="IGPS"/>
    <property type="match status" value="1"/>
</dbReference>
<evidence type="ECO:0000256" key="7">
    <source>
        <dbReference type="ARBA" id="ARBA00023141"/>
    </source>
</evidence>
<organism evidence="10 11">
    <name type="scientific">Gossypium tomentosum</name>
    <name type="common">Hawaiian cotton</name>
    <name type="synonym">Gossypium sandvicense</name>
    <dbReference type="NCBI Taxonomy" id="34277"/>
    <lineage>
        <taxon>Eukaryota</taxon>
        <taxon>Viridiplantae</taxon>
        <taxon>Streptophyta</taxon>
        <taxon>Embryophyta</taxon>
        <taxon>Tracheophyta</taxon>
        <taxon>Spermatophyta</taxon>
        <taxon>Magnoliopsida</taxon>
        <taxon>eudicotyledons</taxon>
        <taxon>Gunneridae</taxon>
        <taxon>Pentapetalae</taxon>
        <taxon>rosids</taxon>
        <taxon>malvids</taxon>
        <taxon>Malvales</taxon>
        <taxon>Malvaceae</taxon>
        <taxon>Malvoideae</taxon>
        <taxon>Gossypium</taxon>
    </lineage>
</organism>
<accession>A0A5D2K9U0</accession>
<dbReference type="InterPro" id="IPR013798">
    <property type="entry name" value="Indole-3-glycerol_P_synth_dom"/>
</dbReference>
<dbReference type="UniPathway" id="UPA00035">
    <property type="reaction ID" value="UER00043"/>
</dbReference>
<dbReference type="Gene3D" id="3.20.20.70">
    <property type="entry name" value="Aldolase class I"/>
    <property type="match status" value="1"/>
</dbReference>
<dbReference type="GO" id="GO:0000162">
    <property type="term" value="P:L-tryptophan biosynthetic process"/>
    <property type="evidence" value="ECO:0007669"/>
    <property type="project" value="UniProtKB-UniPathway"/>
</dbReference>
<evidence type="ECO:0000256" key="5">
    <source>
        <dbReference type="ARBA" id="ARBA00022793"/>
    </source>
</evidence>
<evidence type="ECO:0000313" key="11">
    <source>
        <dbReference type="Proteomes" id="UP000322667"/>
    </source>
</evidence>
<evidence type="ECO:0000256" key="3">
    <source>
        <dbReference type="ARBA" id="ARBA00012362"/>
    </source>
</evidence>
<evidence type="ECO:0000256" key="6">
    <source>
        <dbReference type="ARBA" id="ARBA00022822"/>
    </source>
</evidence>
<dbReference type="GO" id="GO:0004425">
    <property type="term" value="F:indole-3-glycerol-phosphate synthase activity"/>
    <property type="evidence" value="ECO:0007669"/>
    <property type="project" value="UniProtKB-EC"/>
</dbReference>
<keyword evidence="4" id="KW-0028">Amino-acid biosynthesis</keyword>
<dbReference type="Proteomes" id="UP000322667">
    <property type="component" value="Chromosome D07"/>
</dbReference>
<dbReference type="CDD" id="cd00331">
    <property type="entry name" value="IGPS"/>
    <property type="match status" value="1"/>
</dbReference>
<keyword evidence="5" id="KW-0210">Decarboxylase</keyword>
<keyword evidence="7" id="KW-0057">Aromatic amino acid biosynthesis</keyword>
<evidence type="ECO:0000313" key="10">
    <source>
        <dbReference type="EMBL" id="TYH63509.1"/>
    </source>
</evidence>
<dbReference type="Pfam" id="PF00218">
    <property type="entry name" value="IGPS"/>
    <property type="match status" value="1"/>
</dbReference>
<keyword evidence="8" id="KW-0456">Lyase</keyword>
<sequence>MEGLVSMKTAPGISFQSIPSPNQRPNFFLRRSMDLQHRRFHFPSIRAQQSGTIFPRKEDEEDSLKVKEWEVGMLQNEVAASQGIRIRRRPPSGPPLHYVGPFEFRLQNEGNTPRNILEEIVWHKDVEVSQMKEKKPLLSLKKVIENSPPTRDFVGALKAAHLQTGLPGLIAEVKKASPSRGILRENFDPVEIARAYEKGGAACLSVLTDEKYFKGSFENLEAIRNAGVKCPLLCKEFVIDAWQIYYARIKGADAILLIAAVLPDLDIRYMIKICKMLGLAALVEVHDEREMDRVLGIEGIELIGINNRNLETFEVDISNTKKLLEGERGQMIRKKDIIVVGESGLFTPDDVAYVQEAGVKAVLVGESIVKQSDPGKGISGLFGKDISL</sequence>
<name>A0A5D2K9U0_GOSTO</name>
<dbReference type="InterPro" id="IPR001468">
    <property type="entry name" value="Indole-3-GlycerolPSynthase_CS"/>
</dbReference>
<feature type="domain" description="Indole-3-glycerol phosphate synthase" evidence="9">
    <location>
        <begin position="117"/>
        <end position="378"/>
    </location>
</feature>
<dbReference type="FunFam" id="3.20.20.70:FF:000146">
    <property type="entry name" value="Indole-3-glycerol phosphate synthase chloroplastic"/>
    <property type="match status" value="1"/>
</dbReference>
<keyword evidence="6" id="KW-0822">Tryptophan biosynthesis</keyword>
<dbReference type="PANTHER" id="PTHR22854">
    <property type="entry name" value="TRYPTOPHAN BIOSYNTHESIS PROTEIN"/>
    <property type="match status" value="1"/>
</dbReference>
<evidence type="ECO:0000259" key="9">
    <source>
        <dbReference type="Pfam" id="PF00218"/>
    </source>
</evidence>
<dbReference type="SUPFAM" id="SSF51366">
    <property type="entry name" value="Ribulose-phoshate binding barrel"/>
    <property type="match status" value="1"/>
</dbReference>
<comment type="catalytic activity">
    <reaction evidence="1">
        <text>1-(2-carboxyphenylamino)-1-deoxy-D-ribulose 5-phosphate + H(+) = (1S,2R)-1-C-(indol-3-yl)glycerol 3-phosphate + CO2 + H2O</text>
        <dbReference type="Rhea" id="RHEA:23476"/>
        <dbReference type="ChEBI" id="CHEBI:15377"/>
        <dbReference type="ChEBI" id="CHEBI:15378"/>
        <dbReference type="ChEBI" id="CHEBI:16526"/>
        <dbReference type="ChEBI" id="CHEBI:58613"/>
        <dbReference type="ChEBI" id="CHEBI:58866"/>
        <dbReference type="EC" id="4.1.1.48"/>
    </reaction>
</comment>
<keyword evidence="11" id="KW-1185">Reference proteome</keyword>
<proteinExistence type="inferred from homology"/>
<evidence type="ECO:0000256" key="1">
    <source>
        <dbReference type="ARBA" id="ARBA00001633"/>
    </source>
</evidence>
<dbReference type="InterPro" id="IPR013785">
    <property type="entry name" value="Aldolase_TIM"/>
</dbReference>
<dbReference type="EMBL" id="CM017629">
    <property type="protein sequence ID" value="TYH63509.1"/>
    <property type="molecule type" value="Genomic_DNA"/>
</dbReference>
<gene>
    <name evidence="10" type="ORF">ES332_D07G197500v1</name>
</gene>
<evidence type="ECO:0000256" key="2">
    <source>
        <dbReference type="ARBA" id="ARBA00004696"/>
    </source>
</evidence>
<dbReference type="AlphaFoldDB" id="A0A5D2K9U0"/>
<dbReference type="GO" id="GO:0004640">
    <property type="term" value="F:phosphoribosylanthranilate isomerase activity"/>
    <property type="evidence" value="ECO:0007669"/>
    <property type="project" value="TreeGrafter"/>
</dbReference>
<dbReference type="PANTHER" id="PTHR22854:SF2">
    <property type="entry name" value="INDOLE-3-GLYCEROL-PHOSPHATE SYNTHASE"/>
    <property type="match status" value="1"/>
</dbReference>
<dbReference type="InterPro" id="IPR011060">
    <property type="entry name" value="RibuloseP-bd_barrel"/>
</dbReference>
<evidence type="ECO:0000256" key="4">
    <source>
        <dbReference type="ARBA" id="ARBA00022605"/>
    </source>
</evidence>